<dbReference type="GO" id="GO:0008168">
    <property type="term" value="F:methyltransferase activity"/>
    <property type="evidence" value="ECO:0007669"/>
    <property type="project" value="UniProtKB-KW"/>
</dbReference>
<dbReference type="CDD" id="cd02440">
    <property type="entry name" value="AdoMet_MTases"/>
    <property type="match status" value="1"/>
</dbReference>
<dbReference type="GO" id="GO:0032259">
    <property type="term" value="P:methylation"/>
    <property type="evidence" value="ECO:0007669"/>
    <property type="project" value="UniProtKB-KW"/>
</dbReference>
<protein>
    <submittedName>
        <fullName evidence="5">Methyltransferase family protein</fullName>
    </submittedName>
</protein>
<dbReference type="Pfam" id="PF13649">
    <property type="entry name" value="Methyltransf_25"/>
    <property type="match status" value="1"/>
</dbReference>
<proteinExistence type="predicted"/>
<organism evidence="5 6">
    <name type="scientific">Amycolatopsis cihanbeyliensis</name>
    <dbReference type="NCBI Taxonomy" id="1128664"/>
    <lineage>
        <taxon>Bacteria</taxon>
        <taxon>Bacillati</taxon>
        <taxon>Actinomycetota</taxon>
        <taxon>Actinomycetes</taxon>
        <taxon>Pseudonocardiales</taxon>
        <taxon>Pseudonocardiaceae</taxon>
        <taxon>Amycolatopsis</taxon>
    </lineage>
</organism>
<keyword evidence="2 5" id="KW-0808">Transferase</keyword>
<dbReference type="PANTHER" id="PTHR43464">
    <property type="entry name" value="METHYLTRANSFERASE"/>
    <property type="match status" value="1"/>
</dbReference>
<dbReference type="InterPro" id="IPR029063">
    <property type="entry name" value="SAM-dependent_MTases_sf"/>
</dbReference>
<dbReference type="SUPFAM" id="SSF53335">
    <property type="entry name" value="S-adenosyl-L-methionine-dependent methyltransferases"/>
    <property type="match status" value="1"/>
</dbReference>
<dbReference type="PANTHER" id="PTHR43464:SF19">
    <property type="entry name" value="UBIQUINONE BIOSYNTHESIS O-METHYLTRANSFERASE, MITOCHONDRIAL"/>
    <property type="match status" value="1"/>
</dbReference>
<comment type="caution">
    <text evidence="5">The sequence shown here is derived from an EMBL/GenBank/DDBJ whole genome shotgun (WGS) entry which is preliminary data.</text>
</comment>
<keyword evidence="1 5" id="KW-0489">Methyltransferase</keyword>
<evidence type="ECO:0000256" key="3">
    <source>
        <dbReference type="ARBA" id="ARBA00022691"/>
    </source>
</evidence>
<dbReference type="RefSeq" id="WP_142000989.1">
    <property type="nucleotide sequence ID" value="NZ_VFML01000001.1"/>
</dbReference>
<evidence type="ECO:0000313" key="6">
    <source>
        <dbReference type="Proteomes" id="UP000320876"/>
    </source>
</evidence>
<accession>A0A542DQT6</accession>
<dbReference type="InterPro" id="IPR041698">
    <property type="entry name" value="Methyltransf_25"/>
</dbReference>
<gene>
    <name evidence="5" type="ORF">FB471_5302</name>
</gene>
<evidence type="ECO:0000256" key="2">
    <source>
        <dbReference type="ARBA" id="ARBA00022679"/>
    </source>
</evidence>
<dbReference type="Proteomes" id="UP000320876">
    <property type="component" value="Unassembled WGS sequence"/>
</dbReference>
<dbReference type="EMBL" id="VFML01000001">
    <property type="protein sequence ID" value="TQJ05469.1"/>
    <property type="molecule type" value="Genomic_DNA"/>
</dbReference>
<reference evidence="5 6" key="1">
    <citation type="submission" date="2019-06" db="EMBL/GenBank/DDBJ databases">
        <title>Sequencing the genomes of 1000 actinobacteria strains.</title>
        <authorList>
            <person name="Klenk H.-P."/>
        </authorList>
    </citation>
    <scope>NUCLEOTIDE SEQUENCE [LARGE SCALE GENOMIC DNA]</scope>
    <source>
        <strain evidence="5 6">DSM 45679</strain>
    </source>
</reference>
<sequence>MSNEPAGQPFAVEEVDFEAFYQGKPPIKGQDVSFGVVPWDIGEAQAAVVELVRNGSIHGDVLDAGCGLGNNAIAIAERGHRVTAIDGSTTALEQARQRAAERGVDIRFVQSDATRLDELEGERFDTVLDSALYHCLTEQQQQDYAAALHRVAKPGADLHLFCFADVQHAGIALPQPISQENLRRNLGAHWDIVDIQLTSYSTAMTKDTLAQIGEQLPAGPGSSNPDEFELDEQGRIVGPVWHLHAVRR</sequence>
<dbReference type="AlphaFoldDB" id="A0A542DQT6"/>
<evidence type="ECO:0000259" key="4">
    <source>
        <dbReference type="Pfam" id="PF13649"/>
    </source>
</evidence>
<dbReference type="OrthoDB" id="3825914at2"/>
<evidence type="ECO:0000313" key="5">
    <source>
        <dbReference type="EMBL" id="TQJ05469.1"/>
    </source>
</evidence>
<dbReference type="Gene3D" id="3.40.50.150">
    <property type="entry name" value="Vaccinia Virus protein VP39"/>
    <property type="match status" value="1"/>
</dbReference>
<keyword evidence="6" id="KW-1185">Reference proteome</keyword>
<evidence type="ECO:0000256" key="1">
    <source>
        <dbReference type="ARBA" id="ARBA00022603"/>
    </source>
</evidence>
<feature type="domain" description="Methyltransferase" evidence="4">
    <location>
        <begin position="61"/>
        <end position="155"/>
    </location>
</feature>
<keyword evidence="3" id="KW-0949">S-adenosyl-L-methionine</keyword>
<name>A0A542DQT6_AMYCI</name>